<dbReference type="Gramene" id="KOM55767">
    <property type="protein sequence ID" value="KOM55767"/>
    <property type="gene ID" value="LR48_Vigan10g165900"/>
</dbReference>
<name>A0A0L9VLI9_PHAAN</name>
<dbReference type="EMBL" id="CM003380">
    <property type="protein sequence ID" value="KOM55767.1"/>
    <property type="molecule type" value="Genomic_DNA"/>
</dbReference>
<protein>
    <submittedName>
        <fullName evidence="1">Uncharacterized protein</fullName>
    </submittedName>
</protein>
<sequence>MVSRRAFTEGFEALGTELITEGFRQFLGQLAVVVRQGGKWCVDQSSLTVRGGFRSVGLGNLVEGVGWSGRCGVASLSWCIKVAIVKGYLG</sequence>
<evidence type="ECO:0000313" key="2">
    <source>
        <dbReference type="Proteomes" id="UP000053144"/>
    </source>
</evidence>
<evidence type="ECO:0000313" key="1">
    <source>
        <dbReference type="EMBL" id="KOM55767.1"/>
    </source>
</evidence>
<dbReference type="Proteomes" id="UP000053144">
    <property type="component" value="Chromosome 10"/>
</dbReference>
<organism evidence="1 2">
    <name type="scientific">Phaseolus angularis</name>
    <name type="common">Azuki bean</name>
    <name type="synonym">Vigna angularis</name>
    <dbReference type="NCBI Taxonomy" id="3914"/>
    <lineage>
        <taxon>Eukaryota</taxon>
        <taxon>Viridiplantae</taxon>
        <taxon>Streptophyta</taxon>
        <taxon>Embryophyta</taxon>
        <taxon>Tracheophyta</taxon>
        <taxon>Spermatophyta</taxon>
        <taxon>Magnoliopsida</taxon>
        <taxon>eudicotyledons</taxon>
        <taxon>Gunneridae</taxon>
        <taxon>Pentapetalae</taxon>
        <taxon>rosids</taxon>
        <taxon>fabids</taxon>
        <taxon>Fabales</taxon>
        <taxon>Fabaceae</taxon>
        <taxon>Papilionoideae</taxon>
        <taxon>50 kb inversion clade</taxon>
        <taxon>NPAAA clade</taxon>
        <taxon>indigoferoid/millettioid clade</taxon>
        <taxon>Phaseoleae</taxon>
        <taxon>Vigna</taxon>
    </lineage>
</organism>
<dbReference type="AlphaFoldDB" id="A0A0L9VLI9"/>
<proteinExistence type="predicted"/>
<gene>
    <name evidence="1" type="ORF">LR48_Vigan10g165900</name>
</gene>
<accession>A0A0L9VLI9</accession>
<reference evidence="2" key="1">
    <citation type="journal article" date="2015" name="Proc. Natl. Acad. Sci. U.S.A.">
        <title>Genome sequencing of adzuki bean (Vigna angularis) provides insight into high starch and low fat accumulation and domestication.</title>
        <authorList>
            <person name="Yang K."/>
            <person name="Tian Z."/>
            <person name="Chen C."/>
            <person name="Luo L."/>
            <person name="Zhao B."/>
            <person name="Wang Z."/>
            <person name="Yu L."/>
            <person name="Li Y."/>
            <person name="Sun Y."/>
            <person name="Li W."/>
            <person name="Chen Y."/>
            <person name="Li Y."/>
            <person name="Zhang Y."/>
            <person name="Ai D."/>
            <person name="Zhao J."/>
            <person name="Shang C."/>
            <person name="Ma Y."/>
            <person name="Wu B."/>
            <person name="Wang M."/>
            <person name="Gao L."/>
            <person name="Sun D."/>
            <person name="Zhang P."/>
            <person name="Guo F."/>
            <person name="Wang W."/>
            <person name="Li Y."/>
            <person name="Wang J."/>
            <person name="Varshney R.K."/>
            <person name="Wang J."/>
            <person name="Ling H.Q."/>
            <person name="Wan P."/>
        </authorList>
    </citation>
    <scope>NUCLEOTIDE SEQUENCE</scope>
    <source>
        <strain evidence="2">cv. Jingnong 6</strain>
    </source>
</reference>